<dbReference type="InterPro" id="IPR006311">
    <property type="entry name" value="TAT_signal"/>
</dbReference>
<comment type="caution">
    <text evidence="4">The sequence shown here is derived from an EMBL/GenBank/DDBJ whole genome shotgun (WGS) entry which is preliminary data.</text>
</comment>
<dbReference type="Pfam" id="PF11611">
    <property type="entry name" value="DUF4352"/>
    <property type="match status" value="1"/>
</dbReference>
<evidence type="ECO:0000313" key="4">
    <source>
        <dbReference type="EMBL" id="GII34679.1"/>
    </source>
</evidence>
<feature type="domain" description="DUF4352" evidence="3">
    <location>
        <begin position="61"/>
        <end position="170"/>
    </location>
</feature>
<protein>
    <recommendedName>
        <fullName evidence="3">DUF4352 domain-containing protein</fullName>
    </recommendedName>
</protein>
<reference evidence="4 5" key="1">
    <citation type="submission" date="2021-01" db="EMBL/GenBank/DDBJ databases">
        <title>Whole genome shotgun sequence of Planotetraspora mira NBRC 15435.</title>
        <authorList>
            <person name="Komaki H."/>
            <person name="Tamura T."/>
        </authorList>
    </citation>
    <scope>NUCLEOTIDE SEQUENCE [LARGE SCALE GENOMIC DNA]</scope>
    <source>
        <strain evidence="4 5">NBRC 15435</strain>
    </source>
</reference>
<dbReference type="RefSeq" id="WP_203958463.1">
    <property type="nucleotide sequence ID" value="NZ_BOOO01000054.1"/>
</dbReference>
<dbReference type="EMBL" id="BOOO01000054">
    <property type="protein sequence ID" value="GII34679.1"/>
    <property type="molecule type" value="Genomic_DNA"/>
</dbReference>
<gene>
    <name evidence="4" type="ORF">Pmi06nite_81210</name>
</gene>
<evidence type="ECO:0000256" key="2">
    <source>
        <dbReference type="SAM" id="Phobius"/>
    </source>
</evidence>
<keyword evidence="5" id="KW-1185">Reference proteome</keyword>
<dbReference type="PROSITE" id="PS51318">
    <property type="entry name" value="TAT"/>
    <property type="match status" value="1"/>
</dbReference>
<evidence type="ECO:0000259" key="3">
    <source>
        <dbReference type="Pfam" id="PF11611"/>
    </source>
</evidence>
<organism evidence="4 5">
    <name type="scientific">Planotetraspora mira</name>
    <dbReference type="NCBI Taxonomy" id="58121"/>
    <lineage>
        <taxon>Bacteria</taxon>
        <taxon>Bacillati</taxon>
        <taxon>Actinomycetota</taxon>
        <taxon>Actinomycetes</taxon>
        <taxon>Streptosporangiales</taxon>
        <taxon>Streptosporangiaceae</taxon>
        <taxon>Planotetraspora</taxon>
    </lineage>
</organism>
<dbReference type="Proteomes" id="UP000650628">
    <property type="component" value="Unassembled WGS sequence"/>
</dbReference>
<dbReference type="AlphaFoldDB" id="A0A8J3U253"/>
<keyword evidence="2" id="KW-0812">Transmembrane</keyword>
<keyword evidence="2" id="KW-1133">Transmembrane helix</keyword>
<proteinExistence type="predicted"/>
<feature type="transmembrane region" description="Helical" evidence="2">
    <location>
        <begin position="21"/>
        <end position="42"/>
    </location>
</feature>
<keyword evidence="2" id="KW-0472">Membrane</keyword>
<dbReference type="Gene3D" id="2.60.40.1240">
    <property type="match status" value="1"/>
</dbReference>
<dbReference type="InterPro" id="IPR029051">
    <property type="entry name" value="DUF4352"/>
</dbReference>
<dbReference type="InterPro" id="IPR029050">
    <property type="entry name" value="Immunoprotect_excell_Ig-like"/>
</dbReference>
<name>A0A8J3U253_9ACTN</name>
<sequence>MTRQEPGTTPRQARRPVERRSVVGRVAAMVAGIALAAAAVWAQSNAMPYEQRGSFLTTKGEIGRPVETNRYTVQVTSVTAAHMVDTRNFSSETVKVATRYLFLLVNLRATTRSEPMQLSKLGPPELLTADGKRYKPTDKVDESLTFFAKQVQPGLWSAGTLVYEVPAAAIPGVRFVFIPPVAAIVVDNSAPEAEIDLGLTSADAARLISRAEAYHPLVTKTS</sequence>
<keyword evidence="1" id="KW-0732">Signal</keyword>
<evidence type="ECO:0000256" key="1">
    <source>
        <dbReference type="ARBA" id="ARBA00022729"/>
    </source>
</evidence>
<evidence type="ECO:0000313" key="5">
    <source>
        <dbReference type="Proteomes" id="UP000650628"/>
    </source>
</evidence>
<accession>A0A8J3U253</accession>